<evidence type="ECO:0000313" key="2">
    <source>
        <dbReference type="EMBL" id="KZM19358.1"/>
    </source>
</evidence>
<dbReference type="EMBL" id="JYNV01000295">
    <property type="protein sequence ID" value="KZM19358.1"/>
    <property type="molecule type" value="Genomic_DNA"/>
</dbReference>
<dbReference type="AlphaFoldDB" id="A0A162X5K4"/>
<dbReference type="InterPro" id="IPR000626">
    <property type="entry name" value="Ubiquitin-like_dom"/>
</dbReference>
<dbReference type="InterPro" id="IPR049256">
    <property type="entry name" value="Get5_C"/>
</dbReference>
<organism evidence="2 3">
    <name type="scientific">Didymella rabiei</name>
    <name type="common">Chickpea ascochyta blight fungus</name>
    <name type="synonym">Mycosphaerella rabiei</name>
    <dbReference type="NCBI Taxonomy" id="5454"/>
    <lineage>
        <taxon>Eukaryota</taxon>
        <taxon>Fungi</taxon>
        <taxon>Dikarya</taxon>
        <taxon>Ascomycota</taxon>
        <taxon>Pezizomycotina</taxon>
        <taxon>Dothideomycetes</taxon>
        <taxon>Pleosporomycetidae</taxon>
        <taxon>Pleosporales</taxon>
        <taxon>Pleosporineae</taxon>
        <taxon>Didymellaceae</taxon>
        <taxon>Ascochyta</taxon>
    </lineage>
</organism>
<dbReference type="Pfam" id="PF12754">
    <property type="entry name" value="Get5_N"/>
    <property type="match status" value="1"/>
</dbReference>
<dbReference type="SUPFAM" id="SSF54236">
    <property type="entry name" value="Ubiquitin-like"/>
    <property type="match status" value="1"/>
</dbReference>
<sequence>MSELTFCKTFLGAIDSRPVKLSSDYVSDARTYPATGVPILPRLPQGHPQRPNPKATQDAPSTSAVNISLKPMKPTTPTLPLSAVDPAKTSVYDLKQQYSTATSIPATKIKILYKKKPVTDSKLISEVIGAEAGADVEFGVMVMGGAAAGGASTPSAESPVASPAAVAPSESDKGLAGAGAGTGAGAGASVGAVGGAAAVGPSGKEVVATDEFWADLNNFVLQRIKDEHEGERLVGVFRKAWQADR</sequence>
<comment type="caution">
    <text evidence="2">The sequence shown here is derived from an EMBL/GenBank/DDBJ whole genome shotgun (WGS) entry which is preliminary data.</text>
</comment>
<dbReference type="OrthoDB" id="5366541at2759"/>
<feature type="compositionally biased region" description="Low complexity" evidence="1">
    <location>
        <begin position="148"/>
        <end position="169"/>
    </location>
</feature>
<dbReference type="Gene3D" id="3.10.20.90">
    <property type="entry name" value="Phosphatidylinositol 3-kinase Catalytic Subunit, Chain A, domain 1"/>
    <property type="match status" value="1"/>
</dbReference>
<dbReference type="Pfam" id="PF17183">
    <property type="entry name" value="Get5_C"/>
    <property type="match status" value="1"/>
</dbReference>
<dbReference type="InterPro" id="IPR029071">
    <property type="entry name" value="Ubiquitin-like_domsf"/>
</dbReference>
<dbReference type="InterPro" id="IPR024737">
    <property type="entry name" value="Get5_N"/>
</dbReference>
<dbReference type="CDD" id="cd17039">
    <property type="entry name" value="Ubl_ubiquitin_like"/>
    <property type="match status" value="1"/>
</dbReference>
<dbReference type="STRING" id="5454.A0A162X5K4"/>
<proteinExistence type="predicted"/>
<keyword evidence="3" id="KW-1185">Reference proteome</keyword>
<reference evidence="2 3" key="1">
    <citation type="journal article" date="2016" name="Sci. Rep.">
        <title>Draft genome sequencing and secretome analysis of fungal phytopathogen Ascochyta rabiei provides insight into the necrotrophic effector repertoire.</title>
        <authorList>
            <person name="Verma S."/>
            <person name="Gazara R.K."/>
            <person name="Nizam S."/>
            <person name="Parween S."/>
            <person name="Chattopadhyay D."/>
            <person name="Verma P.K."/>
        </authorList>
    </citation>
    <scope>NUCLEOTIDE SEQUENCE [LARGE SCALE GENOMIC DNA]</scope>
    <source>
        <strain evidence="2 3">ArDII</strain>
    </source>
</reference>
<accession>A0A162X5K4</accession>
<gene>
    <name evidence="2" type="ORF">ST47_g9503</name>
</gene>
<name>A0A162X5K4_DIDRA</name>
<protein>
    <submittedName>
        <fullName evidence="2">Uncharacterized protein</fullName>
    </submittedName>
</protein>
<evidence type="ECO:0000313" key="3">
    <source>
        <dbReference type="Proteomes" id="UP000076837"/>
    </source>
</evidence>
<dbReference type="PROSITE" id="PS50053">
    <property type="entry name" value="UBIQUITIN_2"/>
    <property type="match status" value="1"/>
</dbReference>
<feature type="region of interest" description="Disordered" evidence="1">
    <location>
        <begin position="148"/>
        <end position="180"/>
    </location>
</feature>
<evidence type="ECO:0000256" key="1">
    <source>
        <dbReference type="SAM" id="MobiDB-lite"/>
    </source>
</evidence>
<dbReference type="Gene3D" id="1.10.286.70">
    <property type="entry name" value="Get5 dimerization domain"/>
    <property type="match status" value="1"/>
</dbReference>
<feature type="region of interest" description="Disordered" evidence="1">
    <location>
        <begin position="36"/>
        <end position="62"/>
    </location>
</feature>
<dbReference type="Proteomes" id="UP000076837">
    <property type="component" value="Unassembled WGS sequence"/>
</dbReference>